<evidence type="ECO:0008006" key="4">
    <source>
        <dbReference type="Google" id="ProtNLM"/>
    </source>
</evidence>
<name>A0ABQ7G5I5_DUNSA</name>
<gene>
    <name evidence="2" type="ORF">DUNSADRAFT_15403</name>
</gene>
<protein>
    <recommendedName>
        <fullName evidence="4">EF-hand domain-containing protein</fullName>
    </recommendedName>
</protein>
<evidence type="ECO:0000313" key="3">
    <source>
        <dbReference type="Proteomes" id="UP000815325"/>
    </source>
</evidence>
<reference evidence="2" key="1">
    <citation type="submission" date="2017-08" db="EMBL/GenBank/DDBJ databases">
        <authorList>
            <person name="Polle J.E."/>
            <person name="Barry K."/>
            <person name="Cushman J."/>
            <person name="Schmutz J."/>
            <person name="Tran D."/>
            <person name="Hathwaick L.T."/>
            <person name="Yim W.C."/>
            <person name="Jenkins J."/>
            <person name="Mckie-Krisberg Z.M."/>
            <person name="Prochnik S."/>
            <person name="Lindquist E."/>
            <person name="Dockter R.B."/>
            <person name="Adam C."/>
            <person name="Molina H."/>
            <person name="Bunkerborg J."/>
            <person name="Jin E."/>
            <person name="Buchheim M."/>
            <person name="Magnuson J."/>
        </authorList>
    </citation>
    <scope>NUCLEOTIDE SEQUENCE</scope>
    <source>
        <strain evidence="2">CCAP 19/18</strain>
    </source>
</reference>
<keyword evidence="3" id="KW-1185">Reference proteome</keyword>
<dbReference type="Proteomes" id="UP000815325">
    <property type="component" value="Unassembled WGS sequence"/>
</dbReference>
<organism evidence="2 3">
    <name type="scientific">Dunaliella salina</name>
    <name type="common">Green alga</name>
    <name type="synonym">Protococcus salinus</name>
    <dbReference type="NCBI Taxonomy" id="3046"/>
    <lineage>
        <taxon>Eukaryota</taxon>
        <taxon>Viridiplantae</taxon>
        <taxon>Chlorophyta</taxon>
        <taxon>core chlorophytes</taxon>
        <taxon>Chlorophyceae</taxon>
        <taxon>CS clade</taxon>
        <taxon>Chlamydomonadales</taxon>
        <taxon>Dunaliellaceae</taxon>
        <taxon>Dunaliella</taxon>
    </lineage>
</organism>
<sequence length="170" mass="19068">MLSDYSNMSPPHSPPRKNARSNRSSPPHSPPNSPPLHGLPPNAQLQNAGVLGAYDRMKRRHQNKYSEQPNPKRAAQKNLRALDQHALDANARRLDKIDLEALSGILARANGGHRLHEDEVLSIFIQCDPDGYGFIKSKRIVDALSLFERNREYYEKMAHEGQPGCQCVIS</sequence>
<dbReference type="EMBL" id="MU070106">
    <property type="protein sequence ID" value="KAF5829866.1"/>
    <property type="molecule type" value="Genomic_DNA"/>
</dbReference>
<proteinExistence type="predicted"/>
<feature type="compositionally biased region" description="Pro residues" evidence="1">
    <location>
        <begin position="27"/>
        <end position="38"/>
    </location>
</feature>
<evidence type="ECO:0000313" key="2">
    <source>
        <dbReference type="EMBL" id="KAF5829866.1"/>
    </source>
</evidence>
<feature type="compositionally biased region" description="Polar residues" evidence="1">
    <location>
        <begin position="1"/>
        <end position="10"/>
    </location>
</feature>
<evidence type="ECO:0000256" key="1">
    <source>
        <dbReference type="SAM" id="MobiDB-lite"/>
    </source>
</evidence>
<accession>A0ABQ7G5I5</accession>
<comment type="caution">
    <text evidence="2">The sequence shown here is derived from an EMBL/GenBank/DDBJ whole genome shotgun (WGS) entry which is preliminary data.</text>
</comment>
<feature type="region of interest" description="Disordered" evidence="1">
    <location>
        <begin position="1"/>
        <end position="51"/>
    </location>
</feature>